<dbReference type="Proteomes" id="UP001595632">
    <property type="component" value="Unassembled WGS sequence"/>
</dbReference>
<dbReference type="EMBL" id="JBHRTB010000010">
    <property type="protein sequence ID" value="MFC3144523.1"/>
    <property type="molecule type" value="Genomic_DNA"/>
</dbReference>
<evidence type="ECO:0000313" key="3">
    <source>
        <dbReference type="Proteomes" id="UP001595632"/>
    </source>
</evidence>
<dbReference type="PRINTS" id="PR00081">
    <property type="entry name" value="GDHRDH"/>
</dbReference>
<dbReference type="PANTHER" id="PTHR42879">
    <property type="entry name" value="3-OXOACYL-(ACYL-CARRIER-PROTEIN) REDUCTASE"/>
    <property type="match status" value="1"/>
</dbReference>
<dbReference type="InterPro" id="IPR050259">
    <property type="entry name" value="SDR"/>
</dbReference>
<dbReference type="SUPFAM" id="SSF51735">
    <property type="entry name" value="NAD(P)-binding Rossmann-fold domains"/>
    <property type="match status" value="1"/>
</dbReference>
<reference evidence="3" key="1">
    <citation type="journal article" date="2019" name="Int. J. Syst. Evol. Microbiol.">
        <title>The Global Catalogue of Microorganisms (GCM) 10K type strain sequencing project: providing services to taxonomists for standard genome sequencing and annotation.</title>
        <authorList>
            <consortium name="The Broad Institute Genomics Platform"/>
            <consortium name="The Broad Institute Genome Sequencing Center for Infectious Disease"/>
            <person name="Wu L."/>
            <person name="Ma J."/>
        </authorList>
    </citation>
    <scope>NUCLEOTIDE SEQUENCE [LARGE SCALE GENOMIC DNA]</scope>
    <source>
        <strain evidence="3">KCTC 52366</strain>
    </source>
</reference>
<dbReference type="PANTHER" id="PTHR42879:SF6">
    <property type="entry name" value="NADPH-DEPENDENT REDUCTASE BACG"/>
    <property type="match status" value="1"/>
</dbReference>
<sequence length="262" mass="26367">MDLGLKDRHALVLGATGGLGKATALALLAEGAGVTLAGRDEAKLAALLGELPADEADRANIVVADLGDTTAPATLAAAAREPTGHVDILVNNSGGPPPGLPTSVDPMVMQEHYAKMVTPLVTLTLDLLEPMRAKGWGRILTIASSGVVQPIPHLPVSNAFRSSLVGFMKSLAGEVAGDGVTVNILAPGRILTDRVISIDTGAAAKTGKPLADVQAASAATIPAGRYGSPEEFGGVAAFLASGPASYVTGSTIRIDGGMIRAV</sequence>
<dbReference type="Gene3D" id="3.40.50.720">
    <property type="entry name" value="NAD(P)-binding Rossmann-like Domain"/>
    <property type="match status" value="1"/>
</dbReference>
<keyword evidence="3" id="KW-1185">Reference proteome</keyword>
<dbReference type="InterPro" id="IPR036291">
    <property type="entry name" value="NAD(P)-bd_dom_sf"/>
</dbReference>
<proteinExistence type="inferred from homology"/>
<name>A0ABV7GV91_9RHOB</name>
<dbReference type="RefSeq" id="WP_275633774.1">
    <property type="nucleotide sequence ID" value="NZ_JARGYD010000006.1"/>
</dbReference>
<dbReference type="PRINTS" id="PR00080">
    <property type="entry name" value="SDRFAMILY"/>
</dbReference>
<comment type="caution">
    <text evidence="2">The sequence shown here is derived from an EMBL/GenBank/DDBJ whole genome shotgun (WGS) entry which is preliminary data.</text>
</comment>
<evidence type="ECO:0000313" key="2">
    <source>
        <dbReference type="EMBL" id="MFC3144523.1"/>
    </source>
</evidence>
<organism evidence="2 3">
    <name type="scientific">Psychromarinibacter halotolerans</name>
    <dbReference type="NCBI Taxonomy" id="1775175"/>
    <lineage>
        <taxon>Bacteria</taxon>
        <taxon>Pseudomonadati</taxon>
        <taxon>Pseudomonadota</taxon>
        <taxon>Alphaproteobacteria</taxon>
        <taxon>Rhodobacterales</taxon>
        <taxon>Paracoccaceae</taxon>
        <taxon>Psychromarinibacter</taxon>
    </lineage>
</organism>
<evidence type="ECO:0000256" key="1">
    <source>
        <dbReference type="ARBA" id="ARBA00006484"/>
    </source>
</evidence>
<dbReference type="InterPro" id="IPR002347">
    <property type="entry name" value="SDR_fam"/>
</dbReference>
<dbReference type="Pfam" id="PF13561">
    <property type="entry name" value="adh_short_C2"/>
    <property type="match status" value="1"/>
</dbReference>
<protein>
    <submittedName>
        <fullName evidence="2">SDR family oxidoreductase</fullName>
    </submittedName>
</protein>
<comment type="similarity">
    <text evidence="1">Belongs to the short-chain dehydrogenases/reductases (SDR) family.</text>
</comment>
<accession>A0ABV7GV91</accession>
<gene>
    <name evidence="2" type="ORF">ACFOGP_17490</name>
</gene>